<feature type="domain" description="DNA-directed RNA polymerase beta subunit external 1" evidence="15">
    <location>
        <begin position="752"/>
        <end position="818"/>
    </location>
</feature>
<dbReference type="Gene3D" id="3.90.1800.10">
    <property type="entry name" value="RNA polymerase alpha subunit dimerisation domain"/>
    <property type="match status" value="1"/>
</dbReference>
<reference evidence="16" key="1">
    <citation type="journal article" date="2018" name="Adv. Bot. Res.">
        <title>Evolution of the Plastid Genomes in Diatoms.</title>
        <authorList>
            <person name="Yu M."/>
            <person name="Ashworth M.P."/>
            <person name="Hajrah N.H."/>
            <person name="Khiyami M.A."/>
            <person name="Sabir M.J."/>
            <person name="Alhebshi A.M."/>
            <person name="Al-Malki A.L."/>
            <person name="Sabir J.S.M."/>
            <person name="Theriot E.C."/>
            <person name="Jansen R.K."/>
        </authorList>
    </citation>
    <scope>NUCLEOTIDE SEQUENCE</scope>
</reference>
<dbReference type="Pfam" id="PF04561">
    <property type="entry name" value="RNA_pol_Rpb2_2"/>
    <property type="match status" value="1"/>
</dbReference>
<sequence length="1392" mass="160519">MKQSLNYVTALPDFLEMQRVSFCWFIAQGLNEELIMFSRIHDFSHNTEYLLFGQEYSLVKPIYTIVRAKKLAANYAVQLVIPLEVRNKKLNSVRHFGQFPIINLPLMTTTATFIINGCERVIVSQIIRSPGIYFEKNKNQRKKTRFKAKLSGHAHKLGPFLPSGLPWIIPQNQPWEPWEIGNKLQYQDQDIQNNRVEFYPYSVKSFKVYRIISKTVNRQLKIKRIKVFLSWLKLNNKQLNAKNQREFQSIAYLLKYWNSLLQHLLKYEILQEKFFNKPTNLTKPWLQKIIQNWNTEIFLNHKTDLVVSNQLVHQYNKKIQEYQKIINTKFFDNLILVPFLSEKKKFLKLESVSIPTKRISIIHNLLKNNTVKFAFYFSTSLKEVFKYREKKIKYEYLDGRSETDIFNTSNGNKYSYLTSSSQIVQFKDDHEIKDLYKEKYAEKDLYTATLIPEYGSWIRFGFHRNTKINRYKYPIKNQEDEINIQIDKLTQKPIIQLFKEMGLTDWEICSNLHHSDFFYFTKPALTGSIDSNQPLLRFDLRSDYYKNISEFSRIFDSRYYRLGKVGRFRINNRLNLKLAHRIHTITYEDIFAILDCLITLSISKTTGDDIDHLKNRRVRSVGELLQNLFRVGFQRLVRKLGSQINKRESGQISSFNIVGATVREFFGSSQLSQYMDQTNPLSSLTHRRRISALGPGGLDRDRISFAMRDIHPSHYGRICPIETPEGQNVGLIASLTTCARVNKLGFLETPFWRVINGKVIKTGNPIYLTADIEDFYKIAPADLSTDDKNYLTQNLIPVRYKQDFITVAPFDVDFITISPIQVVSVATSLIPFFEHDDANRALMGSNMQRQSVPLMLSQKPIVGTGLENQIAIDSGMTINAQSSGIISSVTADHIIVREDSGRKLKYILQKYQRSNQETCINHRPIIWKGEKIKSGQMLTDGPGITSSELALGQNVLVAYMPWQGYNFEDAILINERLVYEDVFTSIHIERYDIEIEQNDEISEQITRNIPNLSFSETQNLNDDGIVALGTFVIPGDILVGKIVAKNDSEQLPEAKLLRAIFGAKAKGVRDTSFRMPNGKYGRVIDRVTFNRRTKVSYKFEKIQIFVAQIRKIKVGDKIAGRHGNKGIISRILPRQDMPFLPDGTPVDIILNPLGVPSRMNVGQLYECLLGFAGHKLNRRFKILPFDEMYGPEVSRILINKKLRQASIENDEAWIFNPYSPGKMVLIDGRTGKEFENPITVGNAYMLKLIHLVDDKMHARATGPYSLITQQPLGGKAQHGGQRFGEMEVWALEGFGAAFTLKELLTIKSDDMQGRNETLNAIVKGQLIPKSGVPESFKVLLQELRSIGLDMSTYQIEKYSLNQKYEMEVDLIETYDSLSKTFPPTSNIEDISF</sequence>
<dbReference type="GO" id="GO:0032549">
    <property type="term" value="F:ribonucleoside binding"/>
    <property type="evidence" value="ECO:0007669"/>
    <property type="project" value="InterPro"/>
</dbReference>
<evidence type="ECO:0000256" key="7">
    <source>
        <dbReference type="HAMAP-Rule" id="MF_01321"/>
    </source>
</evidence>
<comment type="catalytic activity">
    <reaction evidence="6 7 9">
        <text>RNA(n) + a ribonucleoside 5'-triphosphate = RNA(n+1) + diphosphate</text>
        <dbReference type="Rhea" id="RHEA:21248"/>
        <dbReference type="Rhea" id="RHEA-COMP:14527"/>
        <dbReference type="Rhea" id="RHEA-COMP:17342"/>
        <dbReference type="ChEBI" id="CHEBI:33019"/>
        <dbReference type="ChEBI" id="CHEBI:61557"/>
        <dbReference type="ChEBI" id="CHEBI:140395"/>
        <dbReference type="EC" id="2.7.7.6"/>
    </reaction>
</comment>
<dbReference type="Pfam" id="PF04565">
    <property type="entry name" value="RNA_pol_Rpb2_3"/>
    <property type="match status" value="1"/>
</dbReference>
<dbReference type="GO" id="GO:0003899">
    <property type="term" value="F:DNA-directed RNA polymerase activity"/>
    <property type="evidence" value="ECO:0007669"/>
    <property type="project" value="UniProtKB-UniRule"/>
</dbReference>
<dbReference type="Gene3D" id="2.30.150.10">
    <property type="entry name" value="DNA-directed RNA polymerase, beta subunit, external 1 domain"/>
    <property type="match status" value="1"/>
</dbReference>
<comment type="function">
    <text evidence="7 9">DNA-dependent RNA polymerase catalyzes the transcription of DNA into RNA using the four ribonucleoside triphosphates as substrates.</text>
</comment>
<evidence type="ECO:0000313" key="16">
    <source>
        <dbReference type="EMBL" id="AWT38518.1"/>
    </source>
</evidence>
<dbReference type="InterPro" id="IPR010243">
    <property type="entry name" value="RNA_pol_bsu_bac"/>
</dbReference>
<dbReference type="GO" id="GO:0006351">
    <property type="term" value="P:DNA-templated transcription"/>
    <property type="evidence" value="ECO:0007669"/>
    <property type="project" value="UniProtKB-UniRule"/>
</dbReference>
<dbReference type="InterPro" id="IPR007641">
    <property type="entry name" value="RNA_pol_Rpb2_7"/>
</dbReference>
<keyword evidence="16" id="KW-0934">Plastid</keyword>
<dbReference type="CDD" id="cd00653">
    <property type="entry name" value="RNA_pol_B_RPB2"/>
    <property type="match status" value="1"/>
</dbReference>
<name>A0A2U9NN28_9STRA</name>
<keyword evidence="16" id="KW-0150">Chloroplast</keyword>
<feature type="domain" description="RNA polymerase beta subunit protrusion" evidence="13">
    <location>
        <begin position="112"/>
        <end position="647"/>
    </location>
</feature>
<feature type="domain" description="DNA-directed RNA polymerase subunit 2 hybrid-binding" evidence="10">
    <location>
        <begin position="880"/>
        <end position="1277"/>
    </location>
</feature>
<dbReference type="Gene3D" id="2.40.50.100">
    <property type="match status" value="1"/>
</dbReference>
<dbReference type="Gene3D" id="2.40.270.10">
    <property type="entry name" value="DNA-directed RNA polymerase, subunit 2, domain 6"/>
    <property type="match status" value="1"/>
</dbReference>
<evidence type="ECO:0000256" key="1">
    <source>
        <dbReference type="ARBA" id="ARBA00006835"/>
    </source>
</evidence>
<dbReference type="PROSITE" id="PS01166">
    <property type="entry name" value="RNA_POL_BETA"/>
    <property type="match status" value="1"/>
</dbReference>
<feature type="domain" description="RNA polymerase Rpb2" evidence="12">
    <location>
        <begin position="477"/>
        <end position="619"/>
    </location>
</feature>
<dbReference type="NCBIfam" id="NF001616">
    <property type="entry name" value="PRK00405.1"/>
    <property type="match status" value="1"/>
</dbReference>
<gene>
    <name evidence="7 16" type="primary">rpoB</name>
</gene>
<dbReference type="InterPro" id="IPR037033">
    <property type="entry name" value="DNA-dir_RNAP_su2_hyb_sf"/>
</dbReference>
<evidence type="ECO:0000256" key="3">
    <source>
        <dbReference type="ARBA" id="ARBA00022679"/>
    </source>
</evidence>
<dbReference type="GO" id="GO:0009507">
    <property type="term" value="C:chloroplast"/>
    <property type="evidence" value="ECO:0007669"/>
    <property type="project" value="UniProtKB-SubCell"/>
</dbReference>
<comment type="similarity">
    <text evidence="1 7 8">Belongs to the RNA polymerase beta chain family.</text>
</comment>
<dbReference type="InterPro" id="IPR042107">
    <property type="entry name" value="DNA-dir_RNA_pol_bsu_ext_1_sf"/>
</dbReference>
<dbReference type="PANTHER" id="PTHR20856">
    <property type="entry name" value="DNA-DIRECTED RNA POLYMERASE I SUBUNIT 2"/>
    <property type="match status" value="1"/>
</dbReference>
<dbReference type="EMBL" id="MG755794">
    <property type="protein sequence ID" value="AWT38518.1"/>
    <property type="molecule type" value="Genomic_DNA"/>
</dbReference>
<geneLocation type="chloroplast" evidence="16"/>
<dbReference type="Gene3D" id="2.40.50.150">
    <property type="match status" value="1"/>
</dbReference>
<dbReference type="Gene3D" id="3.90.1110.10">
    <property type="entry name" value="RNA polymerase Rpb2, domain 2"/>
    <property type="match status" value="1"/>
</dbReference>
<keyword evidence="2 7" id="KW-0240">DNA-directed RNA polymerase</keyword>
<dbReference type="Pfam" id="PF00562">
    <property type="entry name" value="RNA_pol_Rpb2_6"/>
    <property type="match status" value="1"/>
</dbReference>
<dbReference type="Pfam" id="PF04560">
    <property type="entry name" value="RNA_pol_Rpb2_7"/>
    <property type="match status" value="1"/>
</dbReference>
<dbReference type="Pfam" id="PF04563">
    <property type="entry name" value="RNA_pol_Rpb2_1"/>
    <property type="match status" value="1"/>
</dbReference>
<dbReference type="InterPro" id="IPR037034">
    <property type="entry name" value="RNA_pol_Rpb2_2_sf"/>
</dbReference>
<dbReference type="GeneID" id="36958326"/>
<protein>
    <recommendedName>
        <fullName evidence="7">DNA-directed RNA polymerase subunit beta</fullName>
        <ecNumber evidence="7">2.7.7.6</ecNumber>
    </recommendedName>
    <alternativeName>
        <fullName evidence="7">PEP</fullName>
    </alternativeName>
    <alternativeName>
        <fullName evidence="7">Plastid-encoded RNA polymerase subunit beta</fullName>
        <shortName evidence="7">RNA polymerase subunit beta</shortName>
    </alternativeName>
</protein>
<proteinExistence type="inferred from homology"/>
<dbReference type="GO" id="GO:0003677">
    <property type="term" value="F:DNA binding"/>
    <property type="evidence" value="ECO:0007669"/>
    <property type="project" value="UniProtKB-UniRule"/>
</dbReference>
<dbReference type="HAMAP" id="MF_01321">
    <property type="entry name" value="RNApol_bact_RpoB"/>
    <property type="match status" value="1"/>
</dbReference>
<dbReference type="InterPro" id="IPR019462">
    <property type="entry name" value="DNA-dir_RNA_pol_bsu_external_1"/>
</dbReference>
<comment type="subcellular location">
    <subcellularLocation>
        <location evidence="7">Plastid</location>
        <location evidence="7">Chloroplast</location>
    </subcellularLocation>
</comment>
<evidence type="ECO:0000256" key="9">
    <source>
        <dbReference type="RuleBase" id="RU363031"/>
    </source>
</evidence>
<evidence type="ECO:0000259" key="10">
    <source>
        <dbReference type="Pfam" id="PF00562"/>
    </source>
</evidence>
<dbReference type="Gene3D" id="3.90.1100.10">
    <property type="match status" value="2"/>
</dbReference>
<feature type="domain" description="RNA polymerase Rpb2" evidence="11">
    <location>
        <begin position="1279"/>
        <end position="1353"/>
    </location>
</feature>
<evidence type="ECO:0000256" key="5">
    <source>
        <dbReference type="ARBA" id="ARBA00023163"/>
    </source>
</evidence>
<feature type="domain" description="RNA polymerase Rpb2" evidence="14">
    <location>
        <begin position="673"/>
        <end position="741"/>
    </location>
</feature>
<keyword evidence="3 7" id="KW-0808">Transferase</keyword>
<dbReference type="Pfam" id="PF10385">
    <property type="entry name" value="RNA_pol_Rpb2_45"/>
    <property type="match status" value="1"/>
</dbReference>
<dbReference type="InterPro" id="IPR007644">
    <property type="entry name" value="RNA_pol_bsu_protrusion"/>
</dbReference>
<dbReference type="SUPFAM" id="SSF64484">
    <property type="entry name" value="beta and beta-prime subunits of DNA dependent RNA-polymerase"/>
    <property type="match status" value="2"/>
</dbReference>
<keyword evidence="4 7" id="KW-0548">Nucleotidyltransferase</keyword>
<dbReference type="InterPro" id="IPR007642">
    <property type="entry name" value="RNA_pol_Rpb2_2"/>
</dbReference>
<evidence type="ECO:0000256" key="6">
    <source>
        <dbReference type="ARBA" id="ARBA00048552"/>
    </source>
</evidence>
<dbReference type="GO" id="GO:0000428">
    <property type="term" value="C:DNA-directed RNA polymerase complex"/>
    <property type="evidence" value="ECO:0007669"/>
    <property type="project" value="UniProtKB-KW"/>
</dbReference>
<evidence type="ECO:0000259" key="15">
    <source>
        <dbReference type="Pfam" id="PF10385"/>
    </source>
</evidence>
<dbReference type="InterPro" id="IPR007645">
    <property type="entry name" value="RNA_pol_Rpb2_3"/>
</dbReference>
<dbReference type="RefSeq" id="YP_009496078.1">
    <property type="nucleotide sequence ID" value="NC_037997.1"/>
</dbReference>
<evidence type="ECO:0000259" key="14">
    <source>
        <dbReference type="Pfam" id="PF04565"/>
    </source>
</evidence>
<dbReference type="InterPro" id="IPR007120">
    <property type="entry name" value="DNA-dir_RNAP_su2_dom"/>
</dbReference>
<comment type="subunit">
    <text evidence="7 9">In plastids the minimal PEP RNA polymerase catalytic core is composed of four subunits: alpha, beta, beta', and beta''. When a (nuclear-encoded) sigma factor is associated with the core the holoenzyme is formed, which can initiate transcription.</text>
</comment>
<evidence type="ECO:0000256" key="2">
    <source>
        <dbReference type="ARBA" id="ARBA00022478"/>
    </source>
</evidence>
<evidence type="ECO:0000259" key="11">
    <source>
        <dbReference type="Pfam" id="PF04560"/>
    </source>
</evidence>
<keyword evidence="5 7" id="KW-0804">Transcription</keyword>
<dbReference type="InterPro" id="IPR007121">
    <property type="entry name" value="RNA_pol_bsu_CS"/>
</dbReference>
<accession>A0A2U9NN28</accession>
<dbReference type="EC" id="2.7.7.6" evidence="7"/>
<evidence type="ECO:0000259" key="13">
    <source>
        <dbReference type="Pfam" id="PF04563"/>
    </source>
</evidence>
<dbReference type="InterPro" id="IPR014724">
    <property type="entry name" value="RNA_pol_RPB2_OB-fold"/>
</dbReference>
<dbReference type="InterPro" id="IPR015712">
    <property type="entry name" value="DNA-dir_RNA_pol_su2"/>
</dbReference>
<evidence type="ECO:0000259" key="12">
    <source>
        <dbReference type="Pfam" id="PF04561"/>
    </source>
</evidence>
<organism evidence="16">
    <name type="scientific">Plagiogrammopsis vanheurckii</name>
    <dbReference type="NCBI Taxonomy" id="1234821"/>
    <lineage>
        <taxon>Eukaryota</taxon>
        <taxon>Sar</taxon>
        <taxon>Stramenopiles</taxon>
        <taxon>Ochrophyta</taxon>
        <taxon>Bacillariophyta</taxon>
        <taxon>Mediophyceae</taxon>
        <taxon>Cymatosirophycidae</taxon>
        <taxon>Cymatosirales</taxon>
        <taxon>Cymatosiraceae</taxon>
        <taxon>Plagiogrammopsis</taxon>
    </lineage>
</organism>
<evidence type="ECO:0000256" key="4">
    <source>
        <dbReference type="ARBA" id="ARBA00022695"/>
    </source>
</evidence>
<evidence type="ECO:0000256" key="8">
    <source>
        <dbReference type="RuleBase" id="RU000434"/>
    </source>
</evidence>